<evidence type="ECO:0000313" key="2">
    <source>
        <dbReference type="Proteomes" id="UP000239576"/>
    </source>
</evidence>
<reference evidence="1 2" key="2">
    <citation type="submission" date="2018-03" db="EMBL/GenBank/DDBJ databases">
        <title>The ancient ancestry and fast evolution of plastids.</title>
        <authorList>
            <person name="Moore K.R."/>
            <person name="Magnabosco C."/>
            <person name="Momper L."/>
            <person name="Gold D.A."/>
            <person name="Bosak T."/>
            <person name="Fournier G.P."/>
        </authorList>
    </citation>
    <scope>NUCLEOTIDE SEQUENCE [LARGE SCALE GENOMIC DNA]</scope>
    <source>
        <strain evidence="1 2">ULC18</strain>
    </source>
</reference>
<comment type="caution">
    <text evidence="1">The sequence shown here is derived from an EMBL/GenBank/DDBJ whole genome shotgun (WGS) entry which is preliminary data.</text>
</comment>
<proteinExistence type="predicted"/>
<dbReference type="EMBL" id="PVWK01000142">
    <property type="protein sequence ID" value="PSB24549.1"/>
    <property type="molecule type" value="Genomic_DNA"/>
</dbReference>
<protein>
    <submittedName>
        <fullName evidence="1">Uncharacterized protein</fullName>
    </submittedName>
</protein>
<accession>A0A2T1DVP7</accession>
<dbReference type="OrthoDB" id="489126at2"/>
<dbReference type="AlphaFoldDB" id="A0A2T1DVP7"/>
<sequence>MSYQHQLSPWVVHKLLPNLKHLTITRFRRRPDAEAYLKVLKQSQPHSDFAITFDAGVNELVAQAEL</sequence>
<organism evidence="1 2">
    <name type="scientific">Stenomitos frigidus ULC18</name>
    <dbReference type="NCBI Taxonomy" id="2107698"/>
    <lineage>
        <taxon>Bacteria</taxon>
        <taxon>Bacillati</taxon>
        <taxon>Cyanobacteriota</taxon>
        <taxon>Cyanophyceae</taxon>
        <taxon>Leptolyngbyales</taxon>
        <taxon>Leptolyngbyaceae</taxon>
        <taxon>Stenomitos</taxon>
    </lineage>
</organism>
<keyword evidence="2" id="KW-1185">Reference proteome</keyword>
<dbReference type="RefSeq" id="WP_106259753.1">
    <property type="nucleotide sequence ID" value="NZ_CAWNSW010000105.1"/>
</dbReference>
<dbReference type="Proteomes" id="UP000239576">
    <property type="component" value="Unassembled WGS sequence"/>
</dbReference>
<name>A0A2T1DVP7_9CYAN</name>
<evidence type="ECO:0000313" key="1">
    <source>
        <dbReference type="EMBL" id="PSB24549.1"/>
    </source>
</evidence>
<reference evidence="2" key="1">
    <citation type="submission" date="2018-02" db="EMBL/GenBank/DDBJ databases">
        <authorList>
            <person name="Moore K."/>
            <person name="Momper L."/>
        </authorList>
    </citation>
    <scope>NUCLEOTIDE SEQUENCE [LARGE SCALE GENOMIC DNA]</scope>
    <source>
        <strain evidence="2">ULC18</strain>
    </source>
</reference>
<gene>
    <name evidence="1" type="ORF">C7B82_26340</name>
</gene>